<dbReference type="EMBL" id="QKRW01000016">
    <property type="protein sequence ID" value="RAL63933.1"/>
    <property type="molecule type" value="Genomic_DNA"/>
</dbReference>
<sequence length="368" mass="39965">MAHKDKAYDFTKYQALVKDFCSEEWDDIELGVKNKKWGKKVDAKTAQEVCFKASWLMNVLHDGIGIPRGGLEKPGPSSNATRETALHSPGKGFLDPFQAVDKIGGVEVSWTLGKMILYASGQVPPATEDALPVGFGSNTLGVPKDFQLAGSNATPVPHDDDDWSDAADDLIEKAHSRSTPGFLLFMFLLVFLLYLFRKRDRRLRLYRGVSTALRRNRRPGSPKKGGRSFFGAGKLFGSRGSTSYERVLEGGEGAAEFELGDVDSEENENSDASEGSRAGRSSGLATPKLNVVNFETANYFDNNAQLGQGIGLGLGSGMPNAWSRSGLVVRTESRERLAPSLHSLGAGRRSRAGSPTRKSPLMTPFEES</sequence>
<evidence type="ECO:0000313" key="6">
    <source>
        <dbReference type="Proteomes" id="UP000249056"/>
    </source>
</evidence>
<keyword evidence="4" id="KW-0812">Transmembrane</keyword>
<dbReference type="Pfam" id="PF01150">
    <property type="entry name" value="GDA1_CD39"/>
    <property type="match status" value="1"/>
</dbReference>
<evidence type="ECO:0000256" key="1">
    <source>
        <dbReference type="ARBA" id="ARBA00009283"/>
    </source>
</evidence>
<dbReference type="PANTHER" id="PTHR11782">
    <property type="entry name" value="ADENOSINE/GUANOSINE DIPHOSPHATASE"/>
    <property type="match status" value="1"/>
</dbReference>
<evidence type="ECO:0000256" key="2">
    <source>
        <dbReference type="ARBA" id="ARBA00022801"/>
    </source>
</evidence>
<keyword evidence="2" id="KW-0378">Hydrolase</keyword>
<accession>A0A395IWZ3</accession>
<dbReference type="GO" id="GO:0046036">
    <property type="term" value="P:CTP metabolic process"/>
    <property type="evidence" value="ECO:0007669"/>
    <property type="project" value="TreeGrafter"/>
</dbReference>
<feature type="region of interest" description="Disordered" evidence="3">
    <location>
        <begin position="258"/>
        <end position="284"/>
    </location>
</feature>
<dbReference type="PANTHER" id="PTHR11782:SF121">
    <property type="entry name" value="NUCLEOSIDE-DIPHOSPHATASE MIG-23"/>
    <property type="match status" value="1"/>
</dbReference>
<feature type="compositionally biased region" description="Low complexity" evidence="3">
    <location>
        <begin position="272"/>
        <end position="284"/>
    </location>
</feature>
<evidence type="ECO:0000313" key="5">
    <source>
        <dbReference type="EMBL" id="RAL63933.1"/>
    </source>
</evidence>
<dbReference type="InterPro" id="IPR000407">
    <property type="entry name" value="GDA1_CD39_NTPase"/>
</dbReference>
<keyword evidence="6" id="KW-1185">Reference proteome</keyword>
<feature type="compositionally biased region" description="Acidic residues" evidence="3">
    <location>
        <begin position="258"/>
        <end position="271"/>
    </location>
</feature>
<name>A0A395IWZ3_9HELO</name>
<keyword evidence="4" id="KW-1133">Transmembrane helix</keyword>
<dbReference type="GO" id="GO:0017111">
    <property type="term" value="F:ribonucleoside triphosphate phosphatase activity"/>
    <property type="evidence" value="ECO:0007669"/>
    <property type="project" value="TreeGrafter"/>
</dbReference>
<dbReference type="AlphaFoldDB" id="A0A395IWZ3"/>
<dbReference type="Gene3D" id="3.30.420.150">
    <property type="entry name" value="Exopolyphosphatase. Domain 2"/>
    <property type="match status" value="1"/>
</dbReference>
<evidence type="ECO:0000256" key="4">
    <source>
        <dbReference type="SAM" id="Phobius"/>
    </source>
</evidence>
<reference evidence="5 6" key="1">
    <citation type="submission" date="2018-06" db="EMBL/GenBank/DDBJ databases">
        <title>Genome Sequence of the Brown Rot Fungal Pathogen Monilinia fructigena.</title>
        <authorList>
            <person name="Landi L."/>
            <person name="De Miccolis Angelini R.M."/>
            <person name="Pollastro S."/>
            <person name="Abate D."/>
            <person name="Faretra F."/>
            <person name="Romanazzi G."/>
        </authorList>
    </citation>
    <scope>NUCLEOTIDE SEQUENCE [LARGE SCALE GENOMIC DNA]</scope>
    <source>
        <strain evidence="5 6">Mfrg269</strain>
    </source>
</reference>
<protein>
    <submittedName>
        <fullName evidence="5">Uncharacterized protein</fullName>
    </submittedName>
</protein>
<comment type="caution">
    <text evidence="5">The sequence shown here is derived from an EMBL/GenBank/DDBJ whole genome shotgun (WGS) entry which is preliminary data.</text>
</comment>
<proteinExistence type="inferred from homology"/>
<dbReference type="OrthoDB" id="6372431at2759"/>
<dbReference type="GO" id="GO:0016020">
    <property type="term" value="C:membrane"/>
    <property type="evidence" value="ECO:0007669"/>
    <property type="project" value="TreeGrafter"/>
</dbReference>
<organism evidence="5 6">
    <name type="scientific">Monilinia fructigena</name>
    <dbReference type="NCBI Taxonomy" id="38457"/>
    <lineage>
        <taxon>Eukaryota</taxon>
        <taxon>Fungi</taxon>
        <taxon>Dikarya</taxon>
        <taxon>Ascomycota</taxon>
        <taxon>Pezizomycotina</taxon>
        <taxon>Leotiomycetes</taxon>
        <taxon>Helotiales</taxon>
        <taxon>Sclerotiniaceae</taxon>
        <taxon>Monilinia</taxon>
    </lineage>
</organism>
<dbReference type="GO" id="GO:0045134">
    <property type="term" value="F:UDP phosphatase activity"/>
    <property type="evidence" value="ECO:0007669"/>
    <property type="project" value="TreeGrafter"/>
</dbReference>
<gene>
    <name evidence="5" type="ORF">DID88_003121</name>
</gene>
<dbReference type="GO" id="GO:0005794">
    <property type="term" value="C:Golgi apparatus"/>
    <property type="evidence" value="ECO:0007669"/>
    <property type="project" value="TreeGrafter"/>
</dbReference>
<comment type="similarity">
    <text evidence="1">Belongs to the GDA1/CD39 NTPase family.</text>
</comment>
<feature type="region of interest" description="Disordered" evidence="3">
    <location>
        <begin position="337"/>
        <end position="368"/>
    </location>
</feature>
<dbReference type="Proteomes" id="UP000249056">
    <property type="component" value="Unassembled WGS sequence"/>
</dbReference>
<evidence type="ECO:0000256" key="3">
    <source>
        <dbReference type="SAM" id="MobiDB-lite"/>
    </source>
</evidence>
<dbReference type="GO" id="GO:0006256">
    <property type="term" value="P:UDP catabolic process"/>
    <property type="evidence" value="ECO:0007669"/>
    <property type="project" value="TreeGrafter"/>
</dbReference>
<dbReference type="GO" id="GO:0004382">
    <property type="term" value="F:GDP phosphatase activity"/>
    <property type="evidence" value="ECO:0007669"/>
    <property type="project" value="TreeGrafter"/>
</dbReference>
<feature type="transmembrane region" description="Helical" evidence="4">
    <location>
        <begin position="179"/>
        <end position="196"/>
    </location>
</feature>
<keyword evidence="4" id="KW-0472">Membrane</keyword>